<reference evidence="1" key="1">
    <citation type="submission" date="2022-06" db="EMBL/GenBank/DDBJ databases">
        <authorList>
            <person name="Berger JAMES D."/>
            <person name="Berger JAMES D."/>
        </authorList>
    </citation>
    <scope>NUCLEOTIDE SEQUENCE [LARGE SCALE GENOMIC DNA]</scope>
</reference>
<dbReference type="WBParaSite" id="TREG1_137040.1">
    <property type="protein sequence ID" value="TREG1_137040.1"/>
    <property type="gene ID" value="TREG1_137040"/>
</dbReference>
<keyword evidence="1" id="KW-1185">Reference proteome</keyword>
<protein>
    <submittedName>
        <fullName evidence="2">Uncharacterized protein</fullName>
    </submittedName>
</protein>
<dbReference type="AlphaFoldDB" id="A0AA85J8Y3"/>
<accession>A0AA85J8Y3</accession>
<evidence type="ECO:0000313" key="1">
    <source>
        <dbReference type="Proteomes" id="UP000050795"/>
    </source>
</evidence>
<dbReference type="Proteomes" id="UP000050795">
    <property type="component" value="Unassembled WGS sequence"/>
</dbReference>
<organism evidence="1 2">
    <name type="scientific">Trichobilharzia regenti</name>
    <name type="common">Nasal bird schistosome</name>
    <dbReference type="NCBI Taxonomy" id="157069"/>
    <lineage>
        <taxon>Eukaryota</taxon>
        <taxon>Metazoa</taxon>
        <taxon>Spiralia</taxon>
        <taxon>Lophotrochozoa</taxon>
        <taxon>Platyhelminthes</taxon>
        <taxon>Trematoda</taxon>
        <taxon>Digenea</taxon>
        <taxon>Strigeidida</taxon>
        <taxon>Schistosomatoidea</taxon>
        <taxon>Schistosomatidae</taxon>
        <taxon>Trichobilharzia</taxon>
    </lineage>
</organism>
<evidence type="ECO:0000313" key="2">
    <source>
        <dbReference type="WBParaSite" id="TREG1_137040.1"/>
    </source>
</evidence>
<proteinExistence type="predicted"/>
<sequence length="69" mass="7925">SLSTDSIDDCVTYTLCDLYLSDNKEKMKKLRTGLILETDYDKLAEHVKNMEDCCSQLKLLVSILSLIFF</sequence>
<name>A0AA85J8Y3_TRIRE</name>
<reference evidence="2" key="2">
    <citation type="submission" date="2023-11" db="UniProtKB">
        <authorList>
            <consortium name="WormBaseParasite"/>
        </authorList>
    </citation>
    <scope>IDENTIFICATION</scope>
</reference>